<dbReference type="VEuPathDB" id="VectorBase:LDEU009693"/>
<protein>
    <recommendedName>
        <fullName evidence="1">FAS1 domain-containing protein</fullName>
    </recommendedName>
</protein>
<accession>A0A443S489</accession>
<dbReference type="OrthoDB" id="7700931at2759"/>
<dbReference type="Proteomes" id="UP000288716">
    <property type="component" value="Unassembled WGS sequence"/>
</dbReference>
<proteinExistence type="predicted"/>
<dbReference type="SUPFAM" id="SSF82153">
    <property type="entry name" value="FAS1 domain"/>
    <property type="match status" value="1"/>
</dbReference>
<gene>
    <name evidence="2" type="ORF">B4U80_14045</name>
</gene>
<dbReference type="PROSITE" id="PS50213">
    <property type="entry name" value="FAS1"/>
    <property type="match status" value="1"/>
</dbReference>
<organism evidence="2 3">
    <name type="scientific">Leptotrombidium deliense</name>
    <dbReference type="NCBI Taxonomy" id="299467"/>
    <lineage>
        <taxon>Eukaryota</taxon>
        <taxon>Metazoa</taxon>
        <taxon>Ecdysozoa</taxon>
        <taxon>Arthropoda</taxon>
        <taxon>Chelicerata</taxon>
        <taxon>Arachnida</taxon>
        <taxon>Acari</taxon>
        <taxon>Acariformes</taxon>
        <taxon>Trombidiformes</taxon>
        <taxon>Prostigmata</taxon>
        <taxon>Anystina</taxon>
        <taxon>Parasitengona</taxon>
        <taxon>Trombiculoidea</taxon>
        <taxon>Trombiculidae</taxon>
        <taxon>Leptotrombidium</taxon>
    </lineage>
</organism>
<dbReference type="AlphaFoldDB" id="A0A443S489"/>
<dbReference type="Gene3D" id="2.30.180.10">
    <property type="entry name" value="FAS1 domain"/>
    <property type="match status" value="1"/>
</dbReference>
<evidence type="ECO:0000313" key="2">
    <source>
        <dbReference type="EMBL" id="RWS22347.1"/>
    </source>
</evidence>
<keyword evidence="3" id="KW-1185">Reference proteome</keyword>
<comment type="caution">
    <text evidence="2">The sequence shown here is derived from an EMBL/GenBank/DDBJ whole genome shotgun (WGS) entry which is preliminary data.</text>
</comment>
<name>A0A443S489_9ACAR</name>
<dbReference type="InterPro" id="IPR000782">
    <property type="entry name" value="FAS1_domain"/>
</dbReference>
<dbReference type="InterPro" id="IPR036378">
    <property type="entry name" value="FAS1_dom_sf"/>
</dbReference>
<reference evidence="2 3" key="1">
    <citation type="journal article" date="2018" name="Gigascience">
        <title>Genomes of trombidid mites reveal novel predicted allergens and laterally-transferred genes associated with secondary metabolism.</title>
        <authorList>
            <person name="Dong X."/>
            <person name="Chaisiri K."/>
            <person name="Xia D."/>
            <person name="Armstrong S.D."/>
            <person name="Fang Y."/>
            <person name="Donnelly M.J."/>
            <person name="Kadowaki T."/>
            <person name="McGarry J.W."/>
            <person name="Darby A.C."/>
            <person name="Makepeace B.L."/>
        </authorList>
    </citation>
    <scope>NUCLEOTIDE SEQUENCE [LARGE SCALE GENOMIC DNA]</scope>
    <source>
        <strain evidence="2">UoL-UT</strain>
    </source>
</reference>
<dbReference type="Pfam" id="PF02469">
    <property type="entry name" value="Fasciclin"/>
    <property type="match status" value="1"/>
</dbReference>
<sequence>MCSLMRESDVEPKLKDIGEFTLFVPSDEAMSLMPGSMSDELSNDPQKRNQFILSHVVPGNILLRPMRPYQEISTSSAQGTPIKISAYIDGVSTFQFNSNSFVSHPIKAVARIQH</sequence>
<dbReference type="EMBL" id="NCKV01009068">
    <property type="protein sequence ID" value="RWS22347.1"/>
    <property type="molecule type" value="Genomic_DNA"/>
</dbReference>
<feature type="domain" description="FAS1" evidence="1">
    <location>
        <begin position="1"/>
        <end position="114"/>
    </location>
</feature>
<evidence type="ECO:0000313" key="3">
    <source>
        <dbReference type="Proteomes" id="UP000288716"/>
    </source>
</evidence>
<evidence type="ECO:0000259" key="1">
    <source>
        <dbReference type="PROSITE" id="PS50213"/>
    </source>
</evidence>